<dbReference type="GO" id="GO:0032259">
    <property type="term" value="P:methylation"/>
    <property type="evidence" value="ECO:0007669"/>
    <property type="project" value="UniProtKB-KW"/>
</dbReference>
<dbReference type="InterPro" id="IPR029063">
    <property type="entry name" value="SAM-dependent_MTases_sf"/>
</dbReference>
<gene>
    <name evidence="1" type="ORF">SAMN06265219_109132</name>
</gene>
<protein>
    <submittedName>
        <fullName evidence="1">Methyltransferase domain-containing protein</fullName>
    </submittedName>
</protein>
<keyword evidence="1" id="KW-0808">Transferase</keyword>
<dbReference type="Proteomes" id="UP000317557">
    <property type="component" value="Unassembled WGS sequence"/>
</dbReference>
<sequence>MKCTLCSSSTEPFYFYEKEDRHYHRCTNCRAVLMDPEDYPTPNEEVERYESHDNDVEDPRYQAFVSPLVERITQHFEPDSLGLDYGSGTGPVITKLLTDQGYSVNTFDPFFDNTPEVLELKYDYIVSCEVMEHFHEPYQEFEQLKKMLKPEGALFLKTDPYTDDKDFHAWYYKSDETHVIFYHPVTMQWIKEEFCFSKLDMDDRHISLFL</sequence>
<evidence type="ECO:0000313" key="2">
    <source>
        <dbReference type="Proteomes" id="UP000317557"/>
    </source>
</evidence>
<reference evidence="1 2" key="1">
    <citation type="submission" date="2017-05" db="EMBL/GenBank/DDBJ databases">
        <authorList>
            <person name="Varghese N."/>
            <person name="Submissions S."/>
        </authorList>
    </citation>
    <scope>NUCLEOTIDE SEQUENCE [LARGE SCALE GENOMIC DNA]</scope>
    <source>
        <strain evidence="1 2">DSM 21985</strain>
    </source>
</reference>
<dbReference type="RefSeq" id="WP_246075248.1">
    <property type="nucleotide sequence ID" value="NZ_FXTP01000009.1"/>
</dbReference>
<dbReference type="Gene3D" id="3.40.50.150">
    <property type="entry name" value="Vaccinia Virus protein VP39"/>
    <property type="match status" value="1"/>
</dbReference>
<keyword evidence="2" id="KW-1185">Reference proteome</keyword>
<name>A0A521DUZ2_9BACT</name>
<keyword evidence="1" id="KW-0489">Methyltransferase</keyword>
<accession>A0A521DUZ2</accession>
<dbReference type="Pfam" id="PF13489">
    <property type="entry name" value="Methyltransf_23"/>
    <property type="match status" value="1"/>
</dbReference>
<organism evidence="1 2">
    <name type="scientific">Gracilimonas mengyeensis</name>
    <dbReference type="NCBI Taxonomy" id="1302730"/>
    <lineage>
        <taxon>Bacteria</taxon>
        <taxon>Pseudomonadati</taxon>
        <taxon>Balneolota</taxon>
        <taxon>Balneolia</taxon>
        <taxon>Balneolales</taxon>
        <taxon>Balneolaceae</taxon>
        <taxon>Gracilimonas</taxon>
    </lineage>
</organism>
<dbReference type="EMBL" id="FXTP01000009">
    <property type="protein sequence ID" value="SMO75517.1"/>
    <property type="molecule type" value="Genomic_DNA"/>
</dbReference>
<dbReference type="AlphaFoldDB" id="A0A521DUZ2"/>
<proteinExistence type="predicted"/>
<evidence type="ECO:0000313" key="1">
    <source>
        <dbReference type="EMBL" id="SMO75517.1"/>
    </source>
</evidence>
<dbReference type="GO" id="GO:0008168">
    <property type="term" value="F:methyltransferase activity"/>
    <property type="evidence" value="ECO:0007669"/>
    <property type="project" value="UniProtKB-KW"/>
</dbReference>
<dbReference type="SUPFAM" id="SSF53335">
    <property type="entry name" value="S-adenosyl-L-methionine-dependent methyltransferases"/>
    <property type="match status" value="1"/>
</dbReference>